<proteinExistence type="predicted"/>
<sequence length="490" mass="53080">MMQGLPVSNIINVTLNMAPHAAQSRNFGALLIVGASNVINTQERLRLYSDIDGVGTDFGLTSPEYQAAALYYSQSPRPVDLYIGRWAKDNVISSLQSAILNKQQQMISKFTAVTDGSFKLMINGKEVICSGIDLSKETNLNGVAQRVEDKLKDCSVTYDMASSRFTIVPHSSGAMDYILPATTGTYIGELLKLDEISGAMVTEPTKAETIAEAVATLGALSSGWYGLVIADDTLTDKDILSVADYIESASVSRIYGHTVQKIDALEADVATDIGSQLKGGNYQRTLWQYSSGKPYTAASLMGRMFTVNFNGNNTTITLKFKQEPAVTAESLTATQANALKKKNGNVFVKYNNDTAIIQEGVMANGDFIDERHSLDWLQNYVQNNLYNLLYTSTSKIPQTDEGVTRLITNVEQSLDQAVTNGLIAHGVWGGDPFGALNTGATLTKGYYVYAPPIATQAQADREARKAPVIQCAIKLAGAVHYADVIINVNR</sequence>
<dbReference type="STRING" id="230089.VY86_16510"/>
<organism evidence="1 2">
    <name type="scientific">Photorhabdus thracensis</name>
    <dbReference type="NCBI Taxonomy" id="230089"/>
    <lineage>
        <taxon>Bacteria</taxon>
        <taxon>Pseudomonadati</taxon>
        <taxon>Pseudomonadota</taxon>
        <taxon>Gammaproteobacteria</taxon>
        <taxon>Enterobacterales</taxon>
        <taxon>Morganellaceae</taxon>
        <taxon>Photorhabdus</taxon>
    </lineage>
</organism>
<evidence type="ECO:0008006" key="3">
    <source>
        <dbReference type="Google" id="ProtNLM"/>
    </source>
</evidence>
<evidence type="ECO:0000313" key="1">
    <source>
        <dbReference type="EMBL" id="AKH64700.1"/>
    </source>
</evidence>
<dbReference type="Proteomes" id="UP000034866">
    <property type="component" value="Chromosome"/>
</dbReference>
<dbReference type="Pfam" id="PF11863">
    <property type="entry name" value="DUF3383"/>
    <property type="match status" value="1"/>
</dbReference>
<protein>
    <recommendedName>
        <fullName evidence="3">DUF3383 domain-containing protein</fullName>
    </recommendedName>
</protein>
<dbReference type="EMBL" id="CP011104">
    <property type="protein sequence ID" value="AKH64700.1"/>
    <property type="molecule type" value="Genomic_DNA"/>
</dbReference>
<gene>
    <name evidence="1" type="ORF">VY86_16510</name>
</gene>
<reference evidence="2" key="2">
    <citation type="submission" date="2015-03" db="EMBL/GenBank/DDBJ databases">
        <title>Genome sequence of Azospirillum thiophilum strain DSM 21654T.</title>
        <authorList>
            <person name="Kwak Y."/>
            <person name="Shin J.-H."/>
        </authorList>
    </citation>
    <scope>NUCLEOTIDE SEQUENCE [LARGE SCALE GENOMIC DNA]</scope>
    <source>
        <strain evidence="2">DSM 15199</strain>
    </source>
</reference>
<reference evidence="1 2" key="1">
    <citation type="journal article" date="2015" name="J. Biotechnol.">
        <title>Complete genome sequence of Photorhabdus temperata subsp. thracensis 39-8(T), an entomopathogenic bacterium for the improved commercial bioinsecticide.</title>
        <authorList>
            <person name="Kwak Y."/>
            <person name="Shin J.H."/>
        </authorList>
    </citation>
    <scope>NUCLEOTIDE SEQUENCE [LARGE SCALE GENOMIC DNA]</scope>
    <source>
        <strain evidence="1 2">DSM 15199</strain>
    </source>
</reference>
<name>A0A0F7LQ81_9GAMM</name>
<dbReference type="InterPro" id="IPR021808">
    <property type="entry name" value="DUF3383"/>
</dbReference>
<dbReference type="KEGG" id="ptt:VY86_16510"/>
<accession>A0A0F7LQ81</accession>
<evidence type="ECO:0000313" key="2">
    <source>
        <dbReference type="Proteomes" id="UP000034866"/>
    </source>
</evidence>
<dbReference type="PATRIC" id="fig|230089.6.peg.3731"/>
<keyword evidence="2" id="KW-1185">Reference proteome</keyword>
<dbReference type="AlphaFoldDB" id="A0A0F7LQ81"/>